<evidence type="ECO:0000256" key="1">
    <source>
        <dbReference type="SAM" id="Phobius"/>
    </source>
</evidence>
<protein>
    <recommendedName>
        <fullName evidence="4">DUF983 domain-containing protein</fullName>
    </recommendedName>
</protein>
<dbReference type="Pfam" id="PF06170">
    <property type="entry name" value="DUF983"/>
    <property type="match status" value="1"/>
</dbReference>
<evidence type="ECO:0000313" key="2">
    <source>
        <dbReference type="EMBL" id="CCH55776.1"/>
    </source>
</evidence>
<evidence type="ECO:0000313" key="3">
    <source>
        <dbReference type="Proteomes" id="UP000009309"/>
    </source>
</evidence>
<proteinExistence type="predicted"/>
<keyword evidence="3" id="KW-1185">Reference proteome</keyword>
<name>I2GPE8_9BACT</name>
<reference evidence="2 3" key="1">
    <citation type="journal article" date="2012" name="J. Bacteriol.">
        <title>Genome Sequence of the Filamentous Bacterium Fibrisoma limi BUZ 3T.</title>
        <authorList>
            <person name="Filippini M."/>
            <person name="Qi W."/>
            <person name="Jaenicke S."/>
            <person name="Goesmann A."/>
            <person name="Smits T.H."/>
            <person name="Bagheri H.C."/>
        </authorList>
    </citation>
    <scope>NUCLEOTIDE SEQUENCE [LARGE SCALE GENOMIC DNA]</scope>
    <source>
        <strain evidence="3">BUZ 3T</strain>
    </source>
</reference>
<accession>I2GPE8</accession>
<feature type="transmembrane region" description="Helical" evidence="1">
    <location>
        <begin position="82"/>
        <end position="103"/>
    </location>
</feature>
<keyword evidence="1" id="KW-1133">Transmembrane helix</keyword>
<feature type="transmembrane region" description="Helical" evidence="1">
    <location>
        <begin position="109"/>
        <end position="126"/>
    </location>
</feature>
<comment type="caution">
    <text evidence="2">The sequence shown here is derived from an EMBL/GenBank/DDBJ whole genome shotgun (WGS) entry which is preliminary data.</text>
</comment>
<dbReference type="eggNOG" id="COG5349">
    <property type="taxonomic scope" value="Bacteria"/>
</dbReference>
<dbReference type="AlphaFoldDB" id="I2GPE8"/>
<keyword evidence="1" id="KW-0472">Membrane</keyword>
<dbReference type="Proteomes" id="UP000009309">
    <property type="component" value="Unassembled WGS sequence"/>
</dbReference>
<sequence>MAVSPRQTAFGAGCGRPEHINAMSTNSRLYSIVFNKCPRCHQGDFFVTNTAFSRHFDEMHDHCPQCGLNFTPEPGFYWASMFVSYAFFTIWTLATFFVAVLWLNIELEYYLIGLLPTLVLLTPYFFRMARRTWLTIFVKPDRHRISLPNKSKR</sequence>
<dbReference type="InterPro" id="IPR009325">
    <property type="entry name" value="DUF983"/>
</dbReference>
<dbReference type="EMBL" id="CAIT01000009">
    <property type="protein sequence ID" value="CCH55776.1"/>
    <property type="molecule type" value="Genomic_DNA"/>
</dbReference>
<gene>
    <name evidence="2" type="ORF">BN8_05062</name>
</gene>
<keyword evidence="1" id="KW-0812">Transmembrane</keyword>
<organism evidence="2 3">
    <name type="scientific">Fibrisoma limi BUZ 3</name>
    <dbReference type="NCBI Taxonomy" id="1185876"/>
    <lineage>
        <taxon>Bacteria</taxon>
        <taxon>Pseudomonadati</taxon>
        <taxon>Bacteroidota</taxon>
        <taxon>Cytophagia</taxon>
        <taxon>Cytophagales</taxon>
        <taxon>Spirosomataceae</taxon>
        <taxon>Fibrisoma</taxon>
    </lineage>
</organism>
<dbReference type="STRING" id="1185876.BN8_05062"/>
<evidence type="ECO:0008006" key="4">
    <source>
        <dbReference type="Google" id="ProtNLM"/>
    </source>
</evidence>